<proteinExistence type="predicted"/>
<reference evidence="2" key="1">
    <citation type="submission" date="2017-06" db="EMBL/GenBank/DDBJ databases">
        <title>Genome analysis of Fimbriiglobus ruber SP5, the first member of the order Planctomycetales with confirmed chitinolytic capability.</title>
        <authorList>
            <person name="Ravin N.V."/>
            <person name="Rakitin A.L."/>
            <person name="Ivanova A.A."/>
            <person name="Beletsky A.V."/>
            <person name="Kulichevskaya I.S."/>
            <person name="Mardanov A.V."/>
            <person name="Dedysh S.N."/>
        </authorList>
    </citation>
    <scope>NUCLEOTIDE SEQUENCE [LARGE SCALE GENOMIC DNA]</scope>
    <source>
        <strain evidence="2">SP5</strain>
    </source>
</reference>
<sequence>MSFSAIETKGLNLNGVTYTQQVAQNAPVLAEFNSVVPAAQPGTLTTFTDTSDGTITMSSGSHTVTTGARVDVYWIDTSNVPQCRRGMTVGTVAGTSVPISGGAGTNLPAASTVVNVALPVSLSMPLTGANAEAIGIYADFVGTFVFATAVPAEVFGYTIQVAASSYVWANGDGSTNPIGGGNPTQLFVSHGDPSQARVLRGAISHT</sequence>
<dbReference type="RefSeq" id="WP_088260188.1">
    <property type="nucleotide sequence ID" value="NZ_NIDE01000019.1"/>
</dbReference>
<accession>A0A225D0D4</accession>
<dbReference type="Proteomes" id="UP000214646">
    <property type="component" value="Unassembled WGS sequence"/>
</dbReference>
<evidence type="ECO:0000313" key="2">
    <source>
        <dbReference type="Proteomes" id="UP000214646"/>
    </source>
</evidence>
<evidence type="ECO:0000313" key="1">
    <source>
        <dbReference type="EMBL" id="OWK34972.1"/>
    </source>
</evidence>
<dbReference type="AlphaFoldDB" id="A0A225D0D4"/>
<dbReference type="OrthoDB" id="9862153at2"/>
<organism evidence="1 2">
    <name type="scientific">Fimbriiglobus ruber</name>
    <dbReference type="NCBI Taxonomy" id="1908690"/>
    <lineage>
        <taxon>Bacteria</taxon>
        <taxon>Pseudomonadati</taxon>
        <taxon>Planctomycetota</taxon>
        <taxon>Planctomycetia</taxon>
        <taxon>Gemmatales</taxon>
        <taxon>Gemmataceae</taxon>
        <taxon>Fimbriiglobus</taxon>
    </lineage>
</organism>
<protein>
    <submittedName>
        <fullName evidence="1">Uncharacterized protein</fullName>
    </submittedName>
</protein>
<name>A0A225D0D4_9BACT</name>
<dbReference type="EMBL" id="NIDE01000019">
    <property type="protein sequence ID" value="OWK34972.1"/>
    <property type="molecule type" value="Genomic_DNA"/>
</dbReference>
<keyword evidence="2" id="KW-1185">Reference proteome</keyword>
<comment type="caution">
    <text evidence="1">The sequence shown here is derived from an EMBL/GenBank/DDBJ whole genome shotgun (WGS) entry which is preliminary data.</text>
</comment>
<gene>
    <name evidence="1" type="ORF">FRUB_09814</name>
</gene>